<protein>
    <submittedName>
        <fullName evidence="2">Uncharacterized protein</fullName>
    </submittedName>
</protein>
<dbReference type="EMBL" id="JALJOT010000009">
    <property type="protein sequence ID" value="KAK9907676.1"/>
    <property type="molecule type" value="Genomic_DNA"/>
</dbReference>
<sequence length="233" mass="25099">MLFSDTLAHKVGEGGKSFAAGGKTPGLGRRKALGNITNTDRKPGDNAQALKSRRALGDITNATPVQPSQSKPKSVEAKLHNPALPQTHARQVALKSLAELYAEDGVERTAGKGWREMNREQQQRDDADINRRVAALTSVPYRMPFSLLNNSRHRRQGLDKPVHVPRPPSPPPTPYNSLDLDDLPALDSLILQPPSIDWTFGGLLKEDSSKQSSAQAQPTDSVPPVTAAAAGPD</sequence>
<name>A0ABR2YM43_9CHLO</name>
<keyword evidence="3" id="KW-1185">Reference proteome</keyword>
<evidence type="ECO:0000313" key="2">
    <source>
        <dbReference type="EMBL" id="KAK9907676.1"/>
    </source>
</evidence>
<feature type="region of interest" description="Disordered" evidence="1">
    <location>
        <begin position="200"/>
        <end position="233"/>
    </location>
</feature>
<accession>A0ABR2YM43</accession>
<dbReference type="Proteomes" id="UP001491310">
    <property type="component" value="Unassembled WGS sequence"/>
</dbReference>
<feature type="region of interest" description="Disordered" evidence="1">
    <location>
        <begin position="13"/>
        <end position="76"/>
    </location>
</feature>
<feature type="compositionally biased region" description="Pro residues" evidence="1">
    <location>
        <begin position="164"/>
        <end position="174"/>
    </location>
</feature>
<feature type="region of interest" description="Disordered" evidence="1">
    <location>
        <begin position="147"/>
        <end position="181"/>
    </location>
</feature>
<reference evidence="2 3" key="1">
    <citation type="journal article" date="2024" name="Nat. Commun.">
        <title>Phylogenomics reveals the evolutionary origins of lichenization in chlorophyte algae.</title>
        <authorList>
            <person name="Puginier C."/>
            <person name="Libourel C."/>
            <person name="Otte J."/>
            <person name="Skaloud P."/>
            <person name="Haon M."/>
            <person name="Grisel S."/>
            <person name="Petersen M."/>
            <person name="Berrin J.G."/>
            <person name="Delaux P.M."/>
            <person name="Dal Grande F."/>
            <person name="Keller J."/>
        </authorList>
    </citation>
    <scope>NUCLEOTIDE SEQUENCE [LARGE SCALE GENOMIC DNA]</scope>
    <source>
        <strain evidence="2 3">SAG 216-7</strain>
    </source>
</reference>
<gene>
    <name evidence="2" type="ORF">WJX75_007993</name>
</gene>
<evidence type="ECO:0000256" key="1">
    <source>
        <dbReference type="SAM" id="MobiDB-lite"/>
    </source>
</evidence>
<evidence type="ECO:0000313" key="3">
    <source>
        <dbReference type="Proteomes" id="UP001491310"/>
    </source>
</evidence>
<feature type="compositionally biased region" description="Polar residues" evidence="1">
    <location>
        <begin position="60"/>
        <end position="72"/>
    </location>
</feature>
<proteinExistence type="predicted"/>
<feature type="compositionally biased region" description="Polar residues" evidence="1">
    <location>
        <begin position="210"/>
        <end position="220"/>
    </location>
</feature>
<organism evidence="2 3">
    <name type="scientific">Coccomyxa subellipsoidea</name>
    <dbReference type="NCBI Taxonomy" id="248742"/>
    <lineage>
        <taxon>Eukaryota</taxon>
        <taxon>Viridiplantae</taxon>
        <taxon>Chlorophyta</taxon>
        <taxon>core chlorophytes</taxon>
        <taxon>Trebouxiophyceae</taxon>
        <taxon>Trebouxiophyceae incertae sedis</taxon>
        <taxon>Coccomyxaceae</taxon>
        <taxon>Coccomyxa</taxon>
    </lineage>
</organism>
<comment type="caution">
    <text evidence="2">The sequence shown here is derived from an EMBL/GenBank/DDBJ whole genome shotgun (WGS) entry which is preliminary data.</text>
</comment>